<reference evidence="1 2" key="1">
    <citation type="journal article" date="2018" name="Genome Biol. Evol.">
        <title>Multiple Roots of Fruiting Body Formation in Amoebozoa.</title>
        <authorList>
            <person name="Hillmann F."/>
            <person name="Forbes G."/>
            <person name="Novohradska S."/>
            <person name="Ferling I."/>
            <person name="Riege K."/>
            <person name="Groth M."/>
            <person name="Westermann M."/>
            <person name="Marz M."/>
            <person name="Spaller T."/>
            <person name="Winckler T."/>
            <person name="Schaap P."/>
            <person name="Glockner G."/>
        </authorList>
    </citation>
    <scope>NUCLEOTIDE SEQUENCE [LARGE SCALE GENOMIC DNA]</scope>
    <source>
        <strain evidence="1 2">Jena</strain>
    </source>
</reference>
<gene>
    <name evidence="1" type="ORF">PROFUN_14212</name>
</gene>
<name>A0A2P6N0Q9_9EUKA</name>
<proteinExistence type="predicted"/>
<keyword evidence="2" id="KW-1185">Reference proteome</keyword>
<dbReference type="AlphaFoldDB" id="A0A2P6N0Q9"/>
<organism evidence="1 2">
    <name type="scientific">Planoprotostelium fungivorum</name>
    <dbReference type="NCBI Taxonomy" id="1890364"/>
    <lineage>
        <taxon>Eukaryota</taxon>
        <taxon>Amoebozoa</taxon>
        <taxon>Evosea</taxon>
        <taxon>Variosea</taxon>
        <taxon>Cavosteliida</taxon>
        <taxon>Cavosteliaceae</taxon>
        <taxon>Planoprotostelium</taxon>
    </lineage>
</organism>
<evidence type="ECO:0000313" key="2">
    <source>
        <dbReference type="Proteomes" id="UP000241769"/>
    </source>
</evidence>
<comment type="caution">
    <text evidence="1">The sequence shown here is derived from an EMBL/GenBank/DDBJ whole genome shotgun (WGS) entry which is preliminary data.</text>
</comment>
<dbReference type="InParanoid" id="A0A2P6N0Q9"/>
<evidence type="ECO:0000313" key="1">
    <source>
        <dbReference type="EMBL" id="PRP77500.1"/>
    </source>
</evidence>
<sequence>MGTYHNLGRAPGTKTHGLPKNGFRFFVRTVITEKSDNVCLKNSVERHMAYTLVPSNFSSGHLHQSKVRITLNNSVRTLNSSVIWTFLKLGIVFVTRVTYHWNQRISESQNQVQKHMGYPKMGGCQVSFLISMGRCTHELQGNVDQPTVQPLPSEIKARRSLLSQKQTPLVIVLGKIKKSQKDLLLLTAQQLNFGIYFCSCLTQDKLAVHNTWLRDKCFWLDTVGRVMGIISKQGMEKFENICWHFLVTDDNAAHKAFTAISLSAPMQ</sequence>
<dbReference type="Proteomes" id="UP000241769">
    <property type="component" value="Unassembled WGS sequence"/>
</dbReference>
<dbReference type="EMBL" id="MDYQ01000261">
    <property type="protein sequence ID" value="PRP77500.1"/>
    <property type="molecule type" value="Genomic_DNA"/>
</dbReference>
<protein>
    <submittedName>
        <fullName evidence="1">Uncharacterized protein</fullName>
    </submittedName>
</protein>
<accession>A0A2P6N0Q9</accession>